<evidence type="ECO:0000313" key="2">
    <source>
        <dbReference type="Proteomes" id="UP000694580"/>
    </source>
</evidence>
<name>A0AAY4BLP0_9TELE</name>
<proteinExistence type="predicted"/>
<protein>
    <submittedName>
        <fullName evidence="1">Uncharacterized protein</fullName>
    </submittedName>
</protein>
<reference evidence="1" key="2">
    <citation type="submission" date="2025-08" db="UniProtKB">
        <authorList>
            <consortium name="Ensembl"/>
        </authorList>
    </citation>
    <scope>IDENTIFICATION</scope>
</reference>
<evidence type="ECO:0000313" key="1">
    <source>
        <dbReference type="Ensembl" id="ENSDCDP00010021823.1"/>
    </source>
</evidence>
<keyword evidence="2" id="KW-1185">Reference proteome</keyword>
<dbReference type="Proteomes" id="UP000694580">
    <property type="component" value="Chromosome 18"/>
</dbReference>
<sequence>SHHATSPTDREIDLIDFTHIFKPPVAVGTPVKEREKAYELKAKEIF</sequence>
<dbReference type="Ensembl" id="ENSDCDT00010024112.1">
    <property type="protein sequence ID" value="ENSDCDP00010021823.1"/>
    <property type="gene ID" value="ENSDCDG00010010863.1"/>
</dbReference>
<organism evidence="1 2">
    <name type="scientific">Denticeps clupeoides</name>
    <name type="common">denticle herring</name>
    <dbReference type="NCBI Taxonomy" id="299321"/>
    <lineage>
        <taxon>Eukaryota</taxon>
        <taxon>Metazoa</taxon>
        <taxon>Chordata</taxon>
        <taxon>Craniata</taxon>
        <taxon>Vertebrata</taxon>
        <taxon>Euteleostomi</taxon>
        <taxon>Actinopterygii</taxon>
        <taxon>Neopterygii</taxon>
        <taxon>Teleostei</taxon>
        <taxon>Clupei</taxon>
        <taxon>Clupeiformes</taxon>
        <taxon>Denticipitoidei</taxon>
        <taxon>Denticipitidae</taxon>
        <taxon>Denticeps</taxon>
    </lineage>
</organism>
<reference evidence="1" key="3">
    <citation type="submission" date="2025-09" db="UniProtKB">
        <authorList>
            <consortium name="Ensembl"/>
        </authorList>
    </citation>
    <scope>IDENTIFICATION</scope>
</reference>
<reference evidence="1 2" key="1">
    <citation type="submission" date="2020-06" db="EMBL/GenBank/DDBJ databases">
        <authorList>
            <consortium name="Wellcome Sanger Institute Data Sharing"/>
        </authorList>
    </citation>
    <scope>NUCLEOTIDE SEQUENCE [LARGE SCALE GENOMIC DNA]</scope>
</reference>
<accession>A0AAY4BLP0</accession>
<dbReference type="AlphaFoldDB" id="A0AAY4BLP0"/>